<feature type="region of interest" description="Disordered" evidence="1">
    <location>
        <begin position="36"/>
        <end position="55"/>
    </location>
</feature>
<protein>
    <submittedName>
        <fullName evidence="2">Uncharacterized protein</fullName>
    </submittedName>
</protein>
<keyword evidence="3" id="KW-1185">Reference proteome</keyword>
<dbReference type="KEGG" id="rbd:ALSL_0282"/>
<dbReference type="AlphaFoldDB" id="A0A2Z6E2G1"/>
<organism evidence="2 3">
    <name type="scientific">Aerosticca soli</name>
    <dbReference type="NCBI Taxonomy" id="2010829"/>
    <lineage>
        <taxon>Bacteria</taxon>
        <taxon>Pseudomonadati</taxon>
        <taxon>Pseudomonadota</taxon>
        <taxon>Gammaproteobacteria</taxon>
        <taxon>Lysobacterales</taxon>
        <taxon>Rhodanobacteraceae</taxon>
        <taxon>Aerosticca</taxon>
    </lineage>
</organism>
<proteinExistence type="predicted"/>
<feature type="region of interest" description="Disordered" evidence="1">
    <location>
        <begin position="1"/>
        <end position="29"/>
    </location>
</feature>
<reference evidence="3" key="1">
    <citation type="submission" date="2018-04" db="EMBL/GenBank/DDBJ databases">
        <authorList>
            <person name="Watanabe M."/>
            <person name="Kojima H."/>
        </authorList>
    </citation>
    <scope>NUCLEOTIDE SEQUENCE [LARGE SCALE GENOMIC DNA]</scope>
    <source>
        <strain evidence="3">Dysh456</strain>
    </source>
</reference>
<evidence type="ECO:0000313" key="2">
    <source>
        <dbReference type="EMBL" id="BBD78954.1"/>
    </source>
</evidence>
<sequence>MPDAVAGVRPRRGRGTPAPARFRSADLGRSRRLARSLVAPAGHRQRAKRPSSLADPALMPCFPGCGARQPAVPRFTGESRAFRPAARGATGRAAPRPTCRFLSWRCAVPRPSGSTRCGRGGCAIDVRPGCWHTWTIADMMRISPKGRSWR</sequence>
<dbReference type="Proteomes" id="UP000270530">
    <property type="component" value="Chromosome"/>
</dbReference>
<name>A0A2Z6E2G1_9GAMM</name>
<evidence type="ECO:0000256" key="1">
    <source>
        <dbReference type="SAM" id="MobiDB-lite"/>
    </source>
</evidence>
<dbReference type="EMBL" id="AP018560">
    <property type="protein sequence ID" value="BBD78954.1"/>
    <property type="molecule type" value="Genomic_DNA"/>
</dbReference>
<reference evidence="3" key="2">
    <citation type="submission" date="2018-06" db="EMBL/GenBank/DDBJ databases">
        <title>Genome sequence of Rhodanobacteraceae bacterium strain Dysh456.</title>
        <authorList>
            <person name="Fukui M."/>
        </authorList>
    </citation>
    <scope>NUCLEOTIDE SEQUENCE [LARGE SCALE GENOMIC DNA]</scope>
    <source>
        <strain evidence="3">Dysh456</strain>
    </source>
</reference>
<gene>
    <name evidence="2" type="ORF">ALSL_0282</name>
</gene>
<evidence type="ECO:0000313" key="3">
    <source>
        <dbReference type="Proteomes" id="UP000270530"/>
    </source>
</evidence>
<accession>A0A2Z6E2G1</accession>